<dbReference type="Proteomes" id="UP000269669">
    <property type="component" value="Unassembled WGS sequence"/>
</dbReference>
<evidence type="ECO:0000313" key="2">
    <source>
        <dbReference type="EMBL" id="RSL16903.1"/>
    </source>
</evidence>
<evidence type="ECO:0000313" key="3">
    <source>
        <dbReference type="Proteomes" id="UP000269669"/>
    </source>
</evidence>
<dbReference type="EMBL" id="RSDW01000001">
    <property type="protein sequence ID" value="RSL16903.1"/>
    <property type="molecule type" value="Genomic_DNA"/>
</dbReference>
<accession>A0A428MJM1</accession>
<organism evidence="2 3">
    <name type="scientific">Edaphobacter aggregans</name>
    <dbReference type="NCBI Taxonomy" id="570835"/>
    <lineage>
        <taxon>Bacteria</taxon>
        <taxon>Pseudomonadati</taxon>
        <taxon>Acidobacteriota</taxon>
        <taxon>Terriglobia</taxon>
        <taxon>Terriglobales</taxon>
        <taxon>Acidobacteriaceae</taxon>
        <taxon>Edaphobacter</taxon>
    </lineage>
</organism>
<name>A0A428MJM1_9BACT</name>
<proteinExistence type="predicted"/>
<evidence type="ECO:0000259" key="1">
    <source>
        <dbReference type="Pfam" id="PF20613"/>
    </source>
</evidence>
<feature type="domain" description="HipA-like kinase" evidence="1">
    <location>
        <begin position="25"/>
        <end position="252"/>
    </location>
</feature>
<gene>
    <name evidence="2" type="ORF">EDE15_2430</name>
</gene>
<dbReference type="AlphaFoldDB" id="A0A428MJM1"/>
<dbReference type="Pfam" id="PF20613">
    <property type="entry name" value="HipA_2"/>
    <property type="match status" value="1"/>
</dbReference>
<keyword evidence="3" id="KW-1185">Reference proteome</keyword>
<sequence>MSHFGAATLKGMIRTVRATQYVTALREGGSLPAIVTADDLGMYVLKFRGAGQGPLALVAELVAGEIGRALGLRVPELVFAEVDAALGRNEPDQEIRDLLKASAGKNLALDYLPGSTMFDPAAGDIADAQTASMAVWFDAFVMNVDRTPRNANLLCWHRKLYFIDHGAALFFHHNWQTAEQKAPGAFADVRHHILLPWATGMEEADLAARSRLNPVVFQEILAEAPDAWLGTDGSVAAVAARRAAYVEFFVRRLQASRNFVEEAIRARAELV</sequence>
<dbReference type="RefSeq" id="WP_260472824.1">
    <property type="nucleotide sequence ID" value="NZ_RSDW01000001.1"/>
</dbReference>
<dbReference type="InterPro" id="IPR046748">
    <property type="entry name" value="HipA_2"/>
</dbReference>
<reference evidence="2 3" key="1">
    <citation type="submission" date="2018-12" db="EMBL/GenBank/DDBJ databases">
        <title>Sequencing of bacterial isolates from soil warming experiment in Harvard Forest, Massachusetts, USA.</title>
        <authorList>
            <person name="Deangelis K."/>
        </authorList>
    </citation>
    <scope>NUCLEOTIDE SEQUENCE [LARGE SCALE GENOMIC DNA]</scope>
    <source>
        <strain evidence="2 3">EB153</strain>
    </source>
</reference>
<protein>
    <recommendedName>
        <fullName evidence="1">HipA-like kinase domain-containing protein</fullName>
    </recommendedName>
</protein>
<comment type="caution">
    <text evidence="2">The sequence shown here is derived from an EMBL/GenBank/DDBJ whole genome shotgun (WGS) entry which is preliminary data.</text>
</comment>